<feature type="chain" id="PRO_5011623652" evidence="6">
    <location>
        <begin position="22"/>
        <end position="463"/>
    </location>
</feature>
<dbReference type="RefSeq" id="WP_091509531.1">
    <property type="nucleotide sequence ID" value="NZ_FOLE01000003.1"/>
</dbReference>
<evidence type="ECO:0000256" key="1">
    <source>
        <dbReference type="ARBA" id="ARBA00004442"/>
    </source>
</evidence>
<evidence type="ECO:0000256" key="3">
    <source>
        <dbReference type="ARBA" id="ARBA00022729"/>
    </source>
</evidence>
<keyword evidence="10" id="KW-1185">Reference proteome</keyword>
<dbReference type="STRING" id="927664.SAMN05421780_1033"/>
<dbReference type="Proteomes" id="UP000199514">
    <property type="component" value="Unassembled WGS sequence"/>
</dbReference>
<dbReference type="Pfam" id="PF14322">
    <property type="entry name" value="SusD-like_3"/>
    <property type="match status" value="1"/>
</dbReference>
<evidence type="ECO:0000259" key="7">
    <source>
        <dbReference type="Pfam" id="PF07980"/>
    </source>
</evidence>
<dbReference type="InterPro" id="IPR033985">
    <property type="entry name" value="SusD-like_N"/>
</dbReference>
<feature type="domain" description="RagB/SusD" evidence="7">
    <location>
        <begin position="357"/>
        <end position="432"/>
    </location>
</feature>
<comment type="similarity">
    <text evidence="2">Belongs to the SusD family.</text>
</comment>
<keyword evidence="5" id="KW-0998">Cell outer membrane</keyword>
<dbReference type="EMBL" id="FOLE01000003">
    <property type="protein sequence ID" value="SFC12313.1"/>
    <property type="molecule type" value="Genomic_DNA"/>
</dbReference>
<evidence type="ECO:0000313" key="10">
    <source>
        <dbReference type="Proteomes" id="UP000199514"/>
    </source>
</evidence>
<reference evidence="9 10" key="1">
    <citation type="submission" date="2016-10" db="EMBL/GenBank/DDBJ databases">
        <authorList>
            <person name="de Groot N.N."/>
        </authorList>
    </citation>
    <scope>NUCLEOTIDE SEQUENCE [LARGE SCALE GENOMIC DNA]</scope>
    <source>
        <strain evidence="9 10">DSM 6793</strain>
    </source>
</reference>
<dbReference type="InterPro" id="IPR012944">
    <property type="entry name" value="SusD_RagB_dom"/>
</dbReference>
<evidence type="ECO:0000256" key="2">
    <source>
        <dbReference type="ARBA" id="ARBA00006275"/>
    </source>
</evidence>
<evidence type="ECO:0000313" key="9">
    <source>
        <dbReference type="EMBL" id="SFC12313.1"/>
    </source>
</evidence>
<dbReference type="InterPro" id="IPR011990">
    <property type="entry name" value="TPR-like_helical_dom_sf"/>
</dbReference>
<dbReference type="OrthoDB" id="630434at2"/>
<protein>
    <submittedName>
        <fullName evidence="9">SusD family protein</fullName>
    </submittedName>
</protein>
<evidence type="ECO:0000256" key="4">
    <source>
        <dbReference type="ARBA" id="ARBA00023136"/>
    </source>
</evidence>
<gene>
    <name evidence="9" type="ORF">SAMN05421780_1033</name>
</gene>
<name>A0A1I1GSW3_9BACT</name>
<keyword evidence="3 6" id="KW-0732">Signal</keyword>
<sequence length="463" mass="50741">MKKIYISAALFAALTFGVSCNKVLDFTPPTEIDANIAIKTANDVQSVLMMSYQQITSAGFLTGAVIRTSELYGDNVNPARITGDDKAVYDGSGSIFNSVGRGLWANGYTGISRANNVIYLLDTKSFPEATQAFKDQLRGEALFLRAVAHFELVRLFAKPYTNDPTNDPGVPLRVVPITTPEQAKIPVPRAKVAVVYAQVIQDLKDAIELLPTSNGSRANKMAAKAYLARVLFNKEDYSGAYDYANDVITNSGVVSDMNITAPFRMIDKEAGDNDNYKTRGVLFQVYSSSNSYDVSTLLRNDFWNTSASAVRIPFTNSGSNSIYTALLNNGGSRLSQLVEAPTGELPYSSKWQGLMFMNVPIIRLTEMYLTRAEAGLRAGKVDATTAAADVNYVRSLAGVSTFTTVTLEDIQAERRVELVMEGDRFHELRRLKQNVRSNPFNSSDLLLKIPDSETNANSAIEQN</sequence>
<evidence type="ECO:0000256" key="6">
    <source>
        <dbReference type="SAM" id="SignalP"/>
    </source>
</evidence>
<dbReference type="SUPFAM" id="SSF48452">
    <property type="entry name" value="TPR-like"/>
    <property type="match status" value="1"/>
</dbReference>
<evidence type="ECO:0000256" key="5">
    <source>
        <dbReference type="ARBA" id="ARBA00023237"/>
    </source>
</evidence>
<dbReference type="GO" id="GO:0009279">
    <property type="term" value="C:cell outer membrane"/>
    <property type="evidence" value="ECO:0007669"/>
    <property type="project" value="UniProtKB-SubCell"/>
</dbReference>
<dbReference type="Pfam" id="PF07980">
    <property type="entry name" value="SusD_RagB"/>
    <property type="match status" value="1"/>
</dbReference>
<accession>A0A1I1GSW3</accession>
<dbReference type="PROSITE" id="PS51257">
    <property type="entry name" value="PROKAR_LIPOPROTEIN"/>
    <property type="match status" value="1"/>
</dbReference>
<organism evidence="9 10">
    <name type="scientific">Flexibacter flexilis DSM 6793</name>
    <dbReference type="NCBI Taxonomy" id="927664"/>
    <lineage>
        <taxon>Bacteria</taxon>
        <taxon>Pseudomonadati</taxon>
        <taxon>Bacteroidota</taxon>
        <taxon>Cytophagia</taxon>
        <taxon>Cytophagales</taxon>
        <taxon>Flexibacteraceae</taxon>
        <taxon>Flexibacter</taxon>
    </lineage>
</organism>
<keyword evidence="4" id="KW-0472">Membrane</keyword>
<feature type="domain" description="SusD-like N-terminal" evidence="8">
    <location>
        <begin position="102"/>
        <end position="230"/>
    </location>
</feature>
<dbReference type="AlphaFoldDB" id="A0A1I1GSW3"/>
<feature type="signal peptide" evidence="6">
    <location>
        <begin position="1"/>
        <end position="21"/>
    </location>
</feature>
<dbReference type="CDD" id="cd08977">
    <property type="entry name" value="SusD"/>
    <property type="match status" value="1"/>
</dbReference>
<dbReference type="Gene3D" id="1.25.40.390">
    <property type="match status" value="2"/>
</dbReference>
<comment type="subcellular location">
    <subcellularLocation>
        <location evidence="1">Cell outer membrane</location>
    </subcellularLocation>
</comment>
<proteinExistence type="inferred from homology"/>
<evidence type="ECO:0000259" key="8">
    <source>
        <dbReference type="Pfam" id="PF14322"/>
    </source>
</evidence>